<dbReference type="GO" id="GO:0007155">
    <property type="term" value="P:cell adhesion"/>
    <property type="evidence" value="ECO:0007669"/>
    <property type="project" value="UniProtKB-KW"/>
</dbReference>
<dbReference type="OrthoDB" id="6132182at2759"/>
<evidence type="ECO:0000313" key="13">
    <source>
        <dbReference type="Proteomes" id="UP000316079"/>
    </source>
</evidence>
<dbReference type="InterPro" id="IPR050525">
    <property type="entry name" value="ECM_Assembly_Org"/>
</dbReference>
<feature type="domain" description="VWFA" evidence="11">
    <location>
        <begin position="604"/>
        <end position="778"/>
    </location>
</feature>
<evidence type="ECO:0000256" key="6">
    <source>
        <dbReference type="ARBA" id="ARBA00022889"/>
    </source>
</evidence>
<feature type="domain" description="VWFA" evidence="11">
    <location>
        <begin position="1000"/>
        <end position="1169"/>
    </location>
</feature>
<gene>
    <name evidence="12" type="ORF">DNTS_026991</name>
</gene>
<dbReference type="PRINTS" id="PR00453">
    <property type="entry name" value="VWFADOMAIN"/>
</dbReference>
<keyword evidence="13" id="KW-1185">Reference proteome</keyword>
<evidence type="ECO:0000256" key="5">
    <source>
        <dbReference type="ARBA" id="ARBA00022737"/>
    </source>
</evidence>
<dbReference type="SUPFAM" id="SSF53300">
    <property type="entry name" value="vWA-like"/>
    <property type="match status" value="9"/>
</dbReference>
<evidence type="ECO:0000313" key="12">
    <source>
        <dbReference type="EMBL" id="TRY60582.1"/>
    </source>
</evidence>
<feature type="signal peptide" evidence="10">
    <location>
        <begin position="1"/>
        <end position="20"/>
    </location>
</feature>
<evidence type="ECO:0000256" key="10">
    <source>
        <dbReference type="SAM" id="SignalP"/>
    </source>
</evidence>
<dbReference type="InterPro" id="IPR008160">
    <property type="entry name" value="Collagen"/>
</dbReference>
<evidence type="ECO:0000256" key="8">
    <source>
        <dbReference type="ARBA" id="ARBA00023180"/>
    </source>
</evidence>
<dbReference type="CDD" id="cd01450">
    <property type="entry name" value="vWFA_subfamily_ECM"/>
    <property type="match status" value="3"/>
</dbReference>
<dbReference type="Pfam" id="PF00092">
    <property type="entry name" value="VWA"/>
    <property type="match status" value="8"/>
</dbReference>
<keyword evidence="2" id="KW-0964">Secreted</keyword>
<dbReference type="PANTHER" id="PTHR24020:SF86">
    <property type="entry name" value="COLLAGEN, TYPE VI, ALPHA 4"/>
    <property type="match status" value="1"/>
</dbReference>
<dbReference type="FunFam" id="3.40.50.410:FF:000004">
    <property type="entry name" value="collagen alpha-6(VI) chain"/>
    <property type="match status" value="1"/>
</dbReference>
<dbReference type="SMART" id="SM00327">
    <property type="entry name" value="VWA"/>
    <property type="match status" value="9"/>
</dbReference>
<dbReference type="InterPro" id="IPR002035">
    <property type="entry name" value="VWF_A"/>
</dbReference>
<feature type="chain" id="PRO_5044617386" description="VWFA domain-containing protein" evidence="10">
    <location>
        <begin position="21"/>
        <end position="1972"/>
    </location>
</feature>
<dbReference type="FunFam" id="3.40.50.410:FF:000003">
    <property type="entry name" value="Collagen type VI alpha 3 chain"/>
    <property type="match status" value="1"/>
</dbReference>
<name>A0A553N574_9TELE</name>
<dbReference type="Gene3D" id="3.40.50.410">
    <property type="entry name" value="von Willebrand factor, type A domain"/>
    <property type="match status" value="8"/>
</dbReference>
<dbReference type="STRING" id="623744.A0A553N574"/>
<comment type="subcellular location">
    <subcellularLocation>
        <location evidence="1">Secreted</location>
        <location evidence="1">Extracellular space</location>
        <location evidence="1">Extracellular matrix</location>
    </subcellularLocation>
</comment>
<keyword evidence="7" id="KW-0176">Collagen</keyword>
<dbReference type="PROSITE" id="PS50234">
    <property type="entry name" value="VWFA"/>
    <property type="match status" value="8"/>
</dbReference>
<dbReference type="Pfam" id="PF01391">
    <property type="entry name" value="Collagen"/>
    <property type="match status" value="1"/>
</dbReference>
<evidence type="ECO:0000256" key="3">
    <source>
        <dbReference type="ARBA" id="ARBA00022530"/>
    </source>
</evidence>
<dbReference type="FunFam" id="3.40.50.410:FF:000001">
    <property type="entry name" value="Collagen, type XII, alpha 1"/>
    <property type="match status" value="1"/>
</dbReference>
<proteinExistence type="predicted"/>
<dbReference type="EMBL" id="SRMA01027045">
    <property type="protein sequence ID" value="TRY60583.1"/>
    <property type="molecule type" value="Genomic_DNA"/>
</dbReference>
<dbReference type="Proteomes" id="UP000316079">
    <property type="component" value="Unassembled WGS sequence"/>
</dbReference>
<feature type="domain" description="VWFA" evidence="11">
    <location>
        <begin position="810"/>
        <end position="984"/>
    </location>
</feature>
<keyword evidence="3" id="KW-0272">Extracellular matrix</keyword>
<feature type="domain" description="VWFA" evidence="11">
    <location>
        <begin position="231"/>
        <end position="400"/>
    </location>
</feature>
<feature type="domain" description="VWFA" evidence="11">
    <location>
        <begin position="32"/>
        <end position="206"/>
    </location>
</feature>
<keyword evidence="5" id="KW-0677">Repeat</keyword>
<reference evidence="12" key="2">
    <citation type="submission" date="2019-04" db="EMBL/GenBank/DDBJ databases">
        <authorList>
            <person name="Kadobianskyi M."/>
            <person name="Schulze L."/>
            <person name="Schuelke M."/>
            <person name="Judkewitz B."/>
        </authorList>
    </citation>
    <scope>NUCLEOTIDE SEQUENCE</scope>
    <source>
        <strain evidence="12">Bolton</strain>
        <tissue evidence="12">Whole-body</tissue>
    </source>
</reference>
<organism evidence="12 13">
    <name type="scientific">Danionella cerebrum</name>
    <dbReference type="NCBI Taxonomy" id="2873325"/>
    <lineage>
        <taxon>Eukaryota</taxon>
        <taxon>Metazoa</taxon>
        <taxon>Chordata</taxon>
        <taxon>Craniata</taxon>
        <taxon>Vertebrata</taxon>
        <taxon>Euteleostomi</taxon>
        <taxon>Actinopterygii</taxon>
        <taxon>Neopterygii</taxon>
        <taxon>Teleostei</taxon>
        <taxon>Ostariophysi</taxon>
        <taxon>Cypriniformes</taxon>
        <taxon>Danionidae</taxon>
        <taxon>Danioninae</taxon>
        <taxon>Danionella</taxon>
    </lineage>
</organism>
<evidence type="ECO:0000256" key="1">
    <source>
        <dbReference type="ARBA" id="ARBA00004498"/>
    </source>
</evidence>
<keyword evidence="8" id="KW-0325">Glycoprotein</keyword>
<evidence type="ECO:0000256" key="4">
    <source>
        <dbReference type="ARBA" id="ARBA00022729"/>
    </source>
</evidence>
<evidence type="ECO:0000256" key="9">
    <source>
        <dbReference type="SAM" id="MobiDB-lite"/>
    </source>
</evidence>
<evidence type="ECO:0000256" key="2">
    <source>
        <dbReference type="ARBA" id="ARBA00022525"/>
    </source>
</evidence>
<dbReference type="EMBL" id="SRMA01027045">
    <property type="protein sequence ID" value="TRY60582.1"/>
    <property type="molecule type" value="Genomic_DNA"/>
</dbReference>
<keyword evidence="6" id="KW-0130">Cell adhesion</keyword>
<reference evidence="12 13" key="1">
    <citation type="journal article" date="2019" name="Sci. Data">
        <title>Hybrid genome assembly and annotation of Danionella translucida.</title>
        <authorList>
            <person name="Kadobianskyi M."/>
            <person name="Schulze L."/>
            <person name="Schuelke M."/>
            <person name="Judkewitz B."/>
        </authorList>
    </citation>
    <scope>NUCLEOTIDE SEQUENCE [LARGE SCALE GENOMIC DNA]</scope>
    <source>
        <strain evidence="12 13">Bolton</strain>
    </source>
</reference>
<protein>
    <recommendedName>
        <fullName evidence="11">VWFA domain-containing protein</fullName>
    </recommendedName>
</protein>
<keyword evidence="4 10" id="KW-0732">Signal</keyword>
<accession>A0A553N574</accession>
<evidence type="ECO:0000256" key="7">
    <source>
        <dbReference type="ARBA" id="ARBA00023119"/>
    </source>
</evidence>
<dbReference type="GO" id="GO:0005581">
    <property type="term" value="C:collagen trimer"/>
    <property type="evidence" value="ECO:0007669"/>
    <property type="project" value="UniProtKB-KW"/>
</dbReference>
<sequence>MGKDCALLLFLLSLCFNTNGQRQVCNQENEADIVFLVDGSSSIGWENFQQIRNFLSTVINNFEIGPNKVRIGLVQYSTSPRTEFFLNTYESKGDILNYIRDLRYQTGGTRTGQGLEFILKNHFVESAGSRAHHHVPQIAVVITDGDSQDDVAVWAKVLRQREIEIFAIGIKEADEKMLEEIASEPFDQHVYSVTDFAALQKITQRVTGYLCTAVSDSLEVTKNCNETAEADVVLLVDSSDNIGNTDFEEIKNFLHAAVDRFNLKPEKVRLGLTLFSDRPHQEILLGEYSDKRDLHRKMDQLVYRGGVSRMGQGLRFIQEKFFDNARKNVPWIAFVITNGYSVDSVEASAQRLRNLGVSIFVIKVGESNMEKLRAIANIPHEEFLFSIDNYQELQNLKSSIQNKVCLTVKSDFKHQFADFFILVDASANNKELGLIKSFLLQLVRQLRVGKDFNHIGIAQFSEDVEELFPLNNGKSKAEMETAIQNLQLRSQGRRRIGYAIDYVHTRYLKESTEDLKQFLLVIAAGESADGVVQPARRIKKDAVTVFAAGLKRADATDMKLIASQSHNYTLFGNVGNVMKKIKSSIEDEEEFTVTEECRTDLAADIAFIVDQSTSIQSGNFQLIRDFLENTISGLQMDEKKIQVAIILYSDFPQADVYFNTFKNKSQILRYIRSMRYGRGGTKTGAALKFAREKVFIKERGSRKDEFVQQVAVVITDGKSADDVAKEAADLRRFGVTVFAVGIKDTDENDLKEIASYPPEKFVKGVRDFLELDSLAGDLTKMLCNEISDSNLESFHFDNVVQGCKQTVKADIYFLLDESGSILYRDFEDMKKFVQECLDVFQIGKDHVRIGVVKFATYAKTVFRVHDFSTKFEVQRAVKKLQMYGGGTRTDRGLREMIPLFKEAVQTRGEKARQLLIVITDGESTGTVEPVQVPANLLRVDQDVSIYSIGVKNASKAELELISGDRQRTFYVQNYDALKDIKKEILTEICSFEGCEGLFADVVFLIDGSESSTPEDFIKSKEILTFLVKKFAIGPEKERVTVLQYDTNTYEEFILETRVDEKMIEQKINNIKQRMGKTFTGAALNESLNYFKESRGGRSNALKFLIHVTNGESRDDVASPAQSLRDNSINIFSIGLTHANRNEILAIAGSHGGVFYEDTVASLNDLSSEVLFKICNTECKTPELIDIIFLVDVAGRPGNLGFEEMKNLMQHVVKKSVVSPNRVQFGIVTFSDTIDEKLHLIKQSSQAEVQRVISDLKCSGGIRNTAKALNSTLRFFAELYGGRIQKNVPQVLFLITDGKVDDFSELGTWSEMLQESQVNFFAIGVGDADSNQLATIAGDKRRMQYVKTYEELQGLRSPITQELCNLTKPICEMPAADLVFLIDGSETISDQNWVAVKDIMIGIVKQLDVAQDKWRVAVAQFSDIFLHEFYLNSYTKFSEVKTAIENMNQRKQGTHTWEALRLIKYYFTKENGSRIEENIAQNLLLITDGEARDTKDLKALEFFRQKNIAITIIGIGRTISVSELSEIAGSTDRVLIATFEGIKQNLKITIKKVLNFLCQDPQKDSPGCSVDIAFGFDVSSPKPSRALLGPHTNESVAAAIHQLSIISDLCCVKAENISMKFAYRLVSGQDGRTLDEYEFHNYEEAKLKKVLAWQPNELLAFNKGLLDSFRNLFIQNSNASAKILVIFSDGLDDSLDRLIESSENLKNSGVHALLIVSLSGKMNVTQLEFGRGYGYIPLLRADTTLSSALVKQIETVLLRECCNVTCSCIGPPGPRGPSGYVGEKGWPGQDGHPGFPGDEGAMGERGPPGQNGTEGHNGCRGNRGLKGSRGYTGSKGGHGEDGLDGVDGEQGVKGFKGTTGPKGDKGVRGDPGLPGRDNFNPGPKGERGDDGLPVAILSKKRVIQEIMVFLVEVVKMGNLVVLEEKALLEHRVNLLMKKENPVKKGSRVTLDKWDDQATVEPLEKLGSQGYQES</sequence>
<feature type="region of interest" description="Disordered" evidence="9">
    <location>
        <begin position="1778"/>
        <end position="1890"/>
    </location>
</feature>
<feature type="domain" description="VWFA" evidence="11">
    <location>
        <begin position="418"/>
        <end position="585"/>
    </location>
</feature>
<comment type="caution">
    <text evidence="12">The sequence shown here is derived from an EMBL/GenBank/DDBJ whole genome shotgun (WGS) entry which is preliminary data.</text>
</comment>
<dbReference type="InterPro" id="IPR036465">
    <property type="entry name" value="vWFA_dom_sf"/>
</dbReference>
<feature type="domain" description="VWFA" evidence="11">
    <location>
        <begin position="1376"/>
        <end position="1556"/>
    </location>
</feature>
<feature type="domain" description="VWFA" evidence="11">
    <location>
        <begin position="1185"/>
        <end position="1362"/>
    </location>
</feature>
<dbReference type="PANTHER" id="PTHR24020">
    <property type="entry name" value="COLLAGEN ALPHA"/>
    <property type="match status" value="1"/>
</dbReference>
<evidence type="ECO:0000259" key="11">
    <source>
        <dbReference type="PROSITE" id="PS50234"/>
    </source>
</evidence>